<sequence length="149" mass="16931">MIKKMDITNPDLAEKVLNVQLPSYRVEAELIDYDDIPPLKDTVTTLQQCGETFYGYYLDGELAGVIAIKIEQGVMDIHRLIVHPNHFRKGIAKRLLHFIEGKDGVEIIKVTTGSRNSPAINFYEKNGFYSVGVIRVNQYLSLASFEKRI</sequence>
<evidence type="ECO:0000259" key="1">
    <source>
        <dbReference type="PROSITE" id="PS51186"/>
    </source>
</evidence>
<reference evidence="2" key="1">
    <citation type="journal article" date="2014" name="Int. J. Syst. Evol. Microbiol.">
        <title>Complete genome sequence of Corynebacterium casei LMG S-19264T (=DSM 44701T), isolated from a smear-ripened cheese.</title>
        <authorList>
            <consortium name="US DOE Joint Genome Institute (JGI-PGF)"/>
            <person name="Walter F."/>
            <person name="Albersmeier A."/>
            <person name="Kalinowski J."/>
            <person name="Ruckert C."/>
        </authorList>
    </citation>
    <scope>NUCLEOTIDE SEQUENCE</scope>
    <source>
        <strain evidence="2">CGMCC 1.15454</strain>
    </source>
</reference>
<feature type="domain" description="N-acetyltransferase" evidence="1">
    <location>
        <begin position="1"/>
        <end position="149"/>
    </location>
</feature>
<dbReference type="Proteomes" id="UP000621492">
    <property type="component" value="Unassembled WGS sequence"/>
</dbReference>
<dbReference type="RefSeq" id="WP_088051997.1">
    <property type="nucleotide sequence ID" value="NZ_BMJD01000005.1"/>
</dbReference>
<dbReference type="Pfam" id="PF00583">
    <property type="entry name" value="Acetyltransf_1"/>
    <property type="match status" value="1"/>
</dbReference>
<comment type="caution">
    <text evidence="2">The sequence shown here is derived from an EMBL/GenBank/DDBJ whole genome shotgun (WGS) entry which is preliminary data.</text>
</comment>
<proteinExistence type="predicted"/>
<protein>
    <submittedName>
        <fullName evidence="2">N-acetyltransferase</fullName>
    </submittedName>
</protein>
<reference evidence="2" key="2">
    <citation type="submission" date="2020-09" db="EMBL/GenBank/DDBJ databases">
        <authorList>
            <person name="Sun Q."/>
            <person name="Zhou Y."/>
        </authorList>
    </citation>
    <scope>NUCLEOTIDE SEQUENCE</scope>
    <source>
        <strain evidence="2">CGMCC 1.15454</strain>
    </source>
</reference>
<dbReference type="EMBL" id="BMJD01000005">
    <property type="protein sequence ID" value="GGB35718.1"/>
    <property type="molecule type" value="Genomic_DNA"/>
</dbReference>
<gene>
    <name evidence="2" type="ORF">GCM10011409_11490</name>
</gene>
<accession>A0A9W5TWN4</accession>
<dbReference type="GO" id="GO:0016747">
    <property type="term" value="F:acyltransferase activity, transferring groups other than amino-acyl groups"/>
    <property type="evidence" value="ECO:0007669"/>
    <property type="project" value="InterPro"/>
</dbReference>
<organism evidence="2 3">
    <name type="scientific">Lentibacillus populi</name>
    <dbReference type="NCBI Taxonomy" id="1827502"/>
    <lineage>
        <taxon>Bacteria</taxon>
        <taxon>Bacillati</taxon>
        <taxon>Bacillota</taxon>
        <taxon>Bacilli</taxon>
        <taxon>Bacillales</taxon>
        <taxon>Bacillaceae</taxon>
        <taxon>Lentibacillus</taxon>
    </lineage>
</organism>
<dbReference type="SUPFAM" id="SSF55729">
    <property type="entry name" value="Acyl-CoA N-acyltransferases (Nat)"/>
    <property type="match status" value="1"/>
</dbReference>
<dbReference type="AlphaFoldDB" id="A0A9W5TWN4"/>
<name>A0A9W5TWN4_9BACI</name>
<dbReference type="InterPro" id="IPR000182">
    <property type="entry name" value="GNAT_dom"/>
</dbReference>
<dbReference type="CDD" id="cd04301">
    <property type="entry name" value="NAT_SF"/>
    <property type="match status" value="1"/>
</dbReference>
<evidence type="ECO:0000313" key="3">
    <source>
        <dbReference type="Proteomes" id="UP000621492"/>
    </source>
</evidence>
<dbReference type="Gene3D" id="3.40.630.30">
    <property type="match status" value="1"/>
</dbReference>
<evidence type="ECO:0000313" key="2">
    <source>
        <dbReference type="EMBL" id="GGB35718.1"/>
    </source>
</evidence>
<dbReference type="PROSITE" id="PS51186">
    <property type="entry name" value="GNAT"/>
    <property type="match status" value="1"/>
</dbReference>
<keyword evidence="3" id="KW-1185">Reference proteome</keyword>
<dbReference type="InterPro" id="IPR016181">
    <property type="entry name" value="Acyl_CoA_acyltransferase"/>
</dbReference>